<accession>A0A212D8X0</accession>
<name>A0A212D8X0_CEREH</name>
<feature type="compositionally biased region" description="Basic residues" evidence="1">
    <location>
        <begin position="1"/>
        <end position="13"/>
    </location>
</feature>
<dbReference type="EMBL" id="MKHE01000005">
    <property type="protein sequence ID" value="OWK14673.1"/>
    <property type="molecule type" value="Genomic_DNA"/>
</dbReference>
<dbReference type="AlphaFoldDB" id="A0A212D8X0"/>
<dbReference type="Proteomes" id="UP000242450">
    <property type="component" value="Chromosome 5"/>
</dbReference>
<evidence type="ECO:0000313" key="2">
    <source>
        <dbReference type="EMBL" id="OWK14673.1"/>
    </source>
</evidence>
<evidence type="ECO:0000313" key="3">
    <source>
        <dbReference type="Proteomes" id="UP000242450"/>
    </source>
</evidence>
<proteinExistence type="predicted"/>
<organism evidence="2 3">
    <name type="scientific">Cervus elaphus hippelaphus</name>
    <name type="common">European red deer</name>
    <dbReference type="NCBI Taxonomy" id="46360"/>
    <lineage>
        <taxon>Eukaryota</taxon>
        <taxon>Metazoa</taxon>
        <taxon>Chordata</taxon>
        <taxon>Craniata</taxon>
        <taxon>Vertebrata</taxon>
        <taxon>Euteleostomi</taxon>
        <taxon>Mammalia</taxon>
        <taxon>Eutheria</taxon>
        <taxon>Laurasiatheria</taxon>
        <taxon>Artiodactyla</taxon>
        <taxon>Ruminantia</taxon>
        <taxon>Pecora</taxon>
        <taxon>Cervidae</taxon>
        <taxon>Cervinae</taxon>
        <taxon>Cervus</taxon>
    </lineage>
</organism>
<evidence type="ECO:0000256" key="1">
    <source>
        <dbReference type="SAM" id="MobiDB-lite"/>
    </source>
</evidence>
<gene>
    <name evidence="2" type="ORF">Celaphus_00001084</name>
</gene>
<feature type="region of interest" description="Disordered" evidence="1">
    <location>
        <begin position="1"/>
        <end position="54"/>
    </location>
</feature>
<feature type="compositionally biased region" description="Pro residues" evidence="1">
    <location>
        <begin position="109"/>
        <end position="123"/>
    </location>
</feature>
<dbReference type="OrthoDB" id="10570024at2759"/>
<feature type="compositionally biased region" description="Pro residues" evidence="1">
    <location>
        <begin position="42"/>
        <end position="54"/>
    </location>
</feature>
<sequence>MPRLHPRPRRGPVSRREPPNPRSAFSRGAAAWLSLRTQARQQPPPPRDCEAPPPACVRAHPLRSSRSSQICWKSPEEAADGYPMSSSSVMEVPPVFFFAESGSPTGGPHVPPHRPPIYPGPRS</sequence>
<feature type="region of interest" description="Disordered" evidence="1">
    <location>
        <begin position="100"/>
        <end position="123"/>
    </location>
</feature>
<keyword evidence="3" id="KW-1185">Reference proteome</keyword>
<protein>
    <submittedName>
        <fullName evidence="2">Uncharacterized protein</fullName>
    </submittedName>
</protein>
<reference evidence="2 3" key="1">
    <citation type="journal article" date="2018" name="Mol. Genet. Genomics">
        <title>The red deer Cervus elaphus genome CerEla1.0: sequencing, annotating, genes, and chromosomes.</title>
        <authorList>
            <person name="Bana N.A."/>
            <person name="Nyiri A."/>
            <person name="Nagy J."/>
            <person name="Frank K."/>
            <person name="Nagy T."/>
            <person name="Steger V."/>
            <person name="Schiller M."/>
            <person name="Lakatos P."/>
            <person name="Sugar L."/>
            <person name="Horn P."/>
            <person name="Barta E."/>
            <person name="Orosz L."/>
        </authorList>
    </citation>
    <scope>NUCLEOTIDE SEQUENCE [LARGE SCALE GENOMIC DNA]</scope>
    <source>
        <strain evidence="2">Hungarian</strain>
    </source>
</reference>
<comment type="caution">
    <text evidence="2">The sequence shown here is derived from an EMBL/GenBank/DDBJ whole genome shotgun (WGS) entry which is preliminary data.</text>
</comment>